<protein>
    <submittedName>
        <fullName evidence="2">Uncharacterized protein</fullName>
    </submittedName>
</protein>
<dbReference type="VEuPathDB" id="FungiDB:RhiirFUN_016248"/>
<dbReference type="EMBL" id="LLXL01000725">
    <property type="protein sequence ID" value="PKK69450.1"/>
    <property type="molecule type" value="Genomic_DNA"/>
</dbReference>
<reference evidence="2 4" key="1">
    <citation type="submission" date="2016-04" db="EMBL/GenBank/DDBJ databases">
        <title>Genome analyses suggest a sexual origin of heterokaryosis in a supposedly ancient asexual fungus.</title>
        <authorList>
            <person name="Ropars J."/>
            <person name="Sedzielewska K."/>
            <person name="Noel J."/>
            <person name="Charron P."/>
            <person name="Farinelli L."/>
            <person name="Marton T."/>
            <person name="Kruger M."/>
            <person name="Pelin A."/>
            <person name="Brachmann A."/>
            <person name="Corradi N."/>
        </authorList>
    </citation>
    <scope>NUCLEOTIDE SEQUENCE [LARGE SCALE GENOMIC DNA]</scope>
    <source>
        <strain evidence="2 4">C2</strain>
    </source>
</reference>
<comment type="caution">
    <text evidence="2">The sequence shown here is derived from an EMBL/GenBank/DDBJ whole genome shotgun (WGS) entry which is preliminary data.</text>
</comment>
<feature type="region of interest" description="Disordered" evidence="1">
    <location>
        <begin position="225"/>
        <end position="249"/>
    </location>
</feature>
<dbReference type="EMBL" id="LLXL01003559">
    <property type="protein sequence ID" value="PKK58494.1"/>
    <property type="molecule type" value="Genomic_DNA"/>
</dbReference>
<sequence>MNYTKSTVNYLALLAKNPKLCTLLRFAPSVNLTRDGHFYAFDEALETFGVKYIKENITGNVYNNENLKRQIKAAQAEKERMDLLFGEFIGDIVVSKKDRAVDGRRVSFWALVNSLLIALESSNPTSLPLFQNCKELTESGYTNLFSCYDKGKERLMQIYRQEVLKIDPINTKGRRAKEVVVTKTKDIKNSKKYPQSEAGPSITTATNATTTTITTATTTIASTTTTTTTTTTTAAKPKRSRHVTTEEEKNILTPYLKNPNPSDEETDVVLKSLLELSSNYWTKRKVKAAWGYVQKTKKK</sequence>
<accession>A0A2N1MA64</accession>
<dbReference type="Proteomes" id="UP000233469">
    <property type="component" value="Unassembled WGS sequence"/>
</dbReference>
<dbReference type="VEuPathDB" id="FungiDB:FUN_014031"/>
<evidence type="ECO:0000256" key="1">
    <source>
        <dbReference type="SAM" id="MobiDB-lite"/>
    </source>
</evidence>
<proteinExistence type="predicted"/>
<evidence type="ECO:0000313" key="2">
    <source>
        <dbReference type="EMBL" id="PKK58494.1"/>
    </source>
</evidence>
<evidence type="ECO:0000313" key="4">
    <source>
        <dbReference type="Proteomes" id="UP000233469"/>
    </source>
</evidence>
<dbReference type="VEuPathDB" id="FungiDB:RhiirA1_476246"/>
<gene>
    <name evidence="3" type="ORF">RhiirC2_502519</name>
    <name evidence="2" type="ORF">RhiirC2_822975</name>
</gene>
<reference evidence="2 4" key="2">
    <citation type="submission" date="2017-10" db="EMBL/GenBank/DDBJ databases">
        <title>Extensive intraspecific genome diversity in a model arbuscular mycorrhizal fungus.</title>
        <authorList>
            <person name="Chen E.C.H."/>
            <person name="Morin E."/>
            <person name="Baudet D."/>
            <person name="Noel J."/>
            <person name="Ndikumana S."/>
            <person name="Charron P."/>
            <person name="St-Onge C."/>
            <person name="Giorgi J."/>
            <person name="Grigoriev I.V."/>
            <person name="Roux C."/>
            <person name="Martin F.M."/>
            <person name="Corradi N."/>
        </authorList>
    </citation>
    <scope>NUCLEOTIDE SEQUENCE [LARGE SCALE GENOMIC DNA]</scope>
    <source>
        <strain evidence="2 4">C2</strain>
    </source>
</reference>
<feature type="compositionally biased region" description="Low complexity" evidence="1">
    <location>
        <begin position="225"/>
        <end position="235"/>
    </location>
</feature>
<organism evidence="2 4">
    <name type="scientific">Rhizophagus irregularis</name>
    <dbReference type="NCBI Taxonomy" id="588596"/>
    <lineage>
        <taxon>Eukaryota</taxon>
        <taxon>Fungi</taxon>
        <taxon>Fungi incertae sedis</taxon>
        <taxon>Mucoromycota</taxon>
        <taxon>Glomeromycotina</taxon>
        <taxon>Glomeromycetes</taxon>
        <taxon>Glomerales</taxon>
        <taxon>Glomeraceae</taxon>
        <taxon>Rhizophagus</taxon>
    </lineage>
</organism>
<dbReference type="AlphaFoldDB" id="A0A2N1MA64"/>
<evidence type="ECO:0000313" key="3">
    <source>
        <dbReference type="EMBL" id="PKK69450.1"/>
    </source>
</evidence>
<name>A0A2N1MA64_9GLOM</name>